<evidence type="ECO:0000313" key="2">
    <source>
        <dbReference type="Proteomes" id="UP001281003"/>
    </source>
</evidence>
<gene>
    <name evidence="1" type="ORF">B0T20DRAFT_483809</name>
</gene>
<proteinExistence type="predicted"/>
<keyword evidence="2" id="KW-1185">Reference proteome</keyword>
<dbReference type="EMBL" id="JAUTDP010000014">
    <property type="protein sequence ID" value="KAK3388925.1"/>
    <property type="molecule type" value="Genomic_DNA"/>
</dbReference>
<sequence length="104" mass="11741">MSRQDDGRSYGLKAPGSLVIGSSCVRKTSVQGKVCFHHNLKRLGVFKASFLFHIVEAQWTFCPITERFDISKRSAGWMFVQGPGPQEIGRAEFLEPNRLVKALW</sequence>
<protein>
    <submittedName>
        <fullName evidence="1">Uncharacterized protein</fullName>
    </submittedName>
</protein>
<dbReference type="AlphaFoldDB" id="A0AAE0NWL6"/>
<dbReference type="PROSITE" id="PS51257">
    <property type="entry name" value="PROKAR_LIPOPROTEIN"/>
    <property type="match status" value="1"/>
</dbReference>
<evidence type="ECO:0000313" key="1">
    <source>
        <dbReference type="EMBL" id="KAK3388925.1"/>
    </source>
</evidence>
<organism evidence="1 2">
    <name type="scientific">Sordaria brevicollis</name>
    <dbReference type="NCBI Taxonomy" id="83679"/>
    <lineage>
        <taxon>Eukaryota</taxon>
        <taxon>Fungi</taxon>
        <taxon>Dikarya</taxon>
        <taxon>Ascomycota</taxon>
        <taxon>Pezizomycotina</taxon>
        <taxon>Sordariomycetes</taxon>
        <taxon>Sordariomycetidae</taxon>
        <taxon>Sordariales</taxon>
        <taxon>Sordariaceae</taxon>
        <taxon>Sordaria</taxon>
    </lineage>
</organism>
<name>A0AAE0NWL6_SORBR</name>
<accession>A0AAE0NWL6</accession>
<comment type="caution">
    <text evidence="1">The sequence shown here is derived from an EMBL/GenBank/DDBJ whole genome shotgun (WGS) entry which is preliminary data.</text>
</comment>
<dbReference type="Proteomes" id="UP001281003">
    <property type="component" value="Unassembled WGS sequence"/>
</dbReference>
<reference evidence="1" key="1">
    <citation type="journal article" date="2023" name="Mol. Phylogenet. Evol.">
        <title>Genome-scale phylogeny and comparative genomics of the fungal order Sordariales.</title>
        <authorList>
            <person name="Hensen N."/>
            <person name="Bonometti L."/>
            <person name="Westerberg I."/>
            <person name="Brannstrom I.O."/>
            <person name="Guillou S."/>
            <person name="Cros-Aarteil S."/>
            <person name="Calhoun S."/>
            <person name="Haridas S."/>
            <person name="Kuo A."/>
            <person name="Mondo S."/>
            <person name="Pangilinan J."/>
            <person name="Riley R."/>
            <person name="LaButti K."/>
            <person name="Andreopoulos B."/>
            <person name="Lipzen A."/>
            <person name="Chen C."/>
            <person name="Yan M."/>
            <person name="Daum C."/>
            <person name="Ng V."/>
            <person name="Clum A."/>
            <person name="Steindorff A."/>
            <person name="Ohm R.A."/>
            <person name="Martin F."/>
            <person name="Silar P."/>
            <person name="Natvig D.O."/>
            <person name="Lalanne C."/>
            <person name="Gautier V."/>
            <person name="Ament-Velasquez S.L."/>
            <person name="Kruys A."/>
            <person name="Hutchinson M.I."/>
            <person name="Powell A.J."/>
            <person name="Barry K."/>
            <person name="Miller A.N."/>
            <person name="Grigoriev I.V."/>
            <person name="Debuchy R."/>
            <person name="Gladieux P."/>
            <person name="Hiltunen Thoren M."/>
            <person name="Johannesson H."/>
        </authorList>
    </citation>
    <scope>NUCLEOTIDE SEQUENCE</scope>
    <source>
        <strain evidence="1">FGSC 1904</strain>
    </source>
</reference>
<reference evidence="1" key="2">
    <citation type="submission" date="2023-07" db="EMBL/GenBank/DDBJ databases">
        <authorList>
            <consortium name="Lawrence Berkeley National Laboratory"/>
            <person name="Haridas S."/>
            <person name="Hensen N."/>
            <person name="Bonometti L."/>
            <person name="Westerberg I."/>
            <person name="Brannstrom I.O."/>
            <person name="Guillou S."/>
            <person name="Cros-Aarteil S."/>
            <person name="Calhoun S."/>
            <person name="Kuo A."/>
            <person name="Mondo S."/>
            <person name="Pangilinan J."/>
            <person name="Riley R."/>
            <person name="LaButti K."/>
            <person name="Andreopoulos B."/>
            <person name="Lipzen A."/>
            <person name="Chen C."/>
            <person name="Yanf M."/>
            <person name="Daum C."/>
            <person name="Ng V."/>
            <person name="Clum A."/>
            <person name="Steindorff A."/>
            <person name="Ohm R."/>
            <person name="Martin F."/>
            <person name="Silar P."/>
            <person name="Natvig D."/>
            <person name="Lalanne C."/>
            <person name="Gautier V."/>
            <person name="Ament-velasquez S.L."/>
            <person name="Kruys A."/>
            <person name="Hutchinson M.I."/>
            <person name="Powell A.J."/>
            <person name="Barry K."/>
            <person name="Miller A.N."/>
            <person name="Grigoriev I.V."/>
            <person name="Debuchy R."/>
            <person name="Gladieux P."/>
            <person name="Thoren M.H."/>
            <person name="Johannesson H."/>
        </authorList>
    </citation>
    <scope>NUCLEOTIDE SEQUENCE</scope>
    <source>
        <strain evidence="1">FGSC 1904</strain>
    </source>
</reference>